<comment type="similarity">
    <text evidence="1">Belongs to the universal ribosomal protein uL4 family.</text>
</comment>
<dbReference type="SUPFAM" id="SSF52166">
    <property type="entry name" value="Ribosomal protein L4"/>
    <property type="match status" value="1"/>
</dbReference>
<evidence type="ECO:0000256" key="3">
    <source>
        <dbReference type="ARBA" id="ARBA00023274"/>
    </source>
</evidence>
<evidence type="ECO:0000256" key="2">
    <source>
        <dbReference type="ARBA" id="ARBA00022980"/>
    </source>
</evidence>
<dbReference type="AlphaFoldDB" id="A0A6J6L3V9"/>
<reference evidence="5" key="1">
    <citation type="submission" date="2020-05" db="EMBL/GenBank/DDBJ databases">
        <authorList>
            <person name="Chiriac C."/>
            <person name="Salcher M."/>
            <person name="Ghai R."/>
            <person name="Kavagutti S V."/>
        </authorList>
    </citation>
    <scope>NUCLEOTIDE SEQUENCE</scope>
</reference>
<gene>
    <name evidence="5" type="ORF">UFOPK2166_01133</name>
</gene>
<dbReference type="Gene3D" id="3.40.1370.10">
    <property type="match status" value="1"/>
</dbReference>
<dbReference type="GO" id="GO:0005840">
    <property type="term" value="C:ribosome"/>
    <property type="evidence" value="ECO:0007669"/>
    <property type="project" value="UniProtKB-KW"/>
</dbReference>
<dbReference type="InterPro" id="IPR023574">
    <property type="entry name" value="Ribosomal_uL4_dom_sf"/>
</dbReference>
<dbReference type="GO" id="GO:0003735">
    <property type="term" value="F:structural constituent of ribosome"/>
    <property type="evidence" value="ECO:0007669"/>
    <property type="project" value="InterPro"/>
</dbReference>
<evidence type="ECO:0000313" key="5">
    <source>
        <dbReference type="EMBL" id="CAB4656660.1"/>
    </source>
</evidence>
<sequence>MASAKPVKKAAKKVAKKTATKAAAKPAAKKAAAKTTSPSVPKTGSATLPESIFGIEPNVSVMHQVVTAQLAHRRSGTQSTKTRSEVRGGGIKPFGQKGTGNARQGSIRAPHFSGGAVALGPKPRKYSQRTPKKMIALALRSALSDRALDNKVVVVDKFSFDKPSTKDASLLLNSLGIDGKIMIVIDRTDVNAAKSFRNLTKVQVVETGELNAYDVLCNDWLVFTQSSLPKVKEAAK</sequence>
<keyword evidence="2" id="KW-0689">Ribosomal protein</keyword>
<dbReference type="InterPro" id="IPR002136">
    <property type="entry name" value="Ribosomal_uL4"/>
</dbReference>
<evidence type="ECO:0000256" key="4">
    <source>
        <dbReference type="SAM" id="MobiDB-lite"/>
    </source>
</evidence>
<dbReference type="PANTHER" id="PTHR10746">
    <property type="entry name" value="50S RIBOSOMAL PROTEIN L4"/>
    <property type="match status" value="1"/>
</dbReference>
<dbReference type="GO" id="GO:1990904">
    <property type="term" value="C:ribonucleoprotein complex"/>
    <property type="evidence" value="ECO:0007669"/>
    <property type="project" value="UniProtKB-KW"/>
</dbReference>
<feature type="region of interest" description="Disordered" evidence="4">
    <location>
        <begin position="70"/>
        <end position="103"/>
    </location>
</feature>
<feature type="region of interest" description="Disordered" evidence="4">
    <location>
        <begin position="1"/>
        <end position="46"/>
    </location>
</feature>
<dbReference type="HAMAP" id="MF_01328_B">
    <property type="entry name" value="Ribosomal_uL4_B"/>
    <property type="match status" value="1"/>
</dbReference>
<dbReference type="Pfam" id="PF00573">
    <property type="entry name" value="Ribosomal_L4"/>
    <property type="match status" value="1"/>
</dbReference>
<dbReference type="GO" id="GO:0006412">
    <property type="term" value="P:translation"/>
    <property type="evidence" value="ECO:0007669"/>
    <property type="project" value="InterPro"/>
</dbReference>
<protein>
    <submittedName>
        <fullName evidence="5">Unannotated protein</fullName>
    </submittedName>
</protein>
<dbReference type="NCBIfam" id="TIGR03953">
    <property type="entry name" value="rplD_bact"/>
    <property type="match status" value="1"/>
</dbReference>
<feature type="compositionally biased region" description="Basic residues" evidence="4">
    <location>
        <begin position="1"/>
        <end position="19"/>
    </location>
</feature>
<dbReference type="PANTHER" id="PTHR10746:SF6">
    <property type="entry name" value="LARGE RIBOSOMAL SUBUNIT PROTEIN UL4M"/>
    <property type="match status" value="1"/>
</dbReference>
<proteinExistence type="inferred from homology"/>
<dbReference type="EMBL" id="CAEZWB010000181">
    <property type="protein sequence ID" value="CAB4656660.1"/>
    <property type="molecule type" value="Genomic_DNA"/>
</dbReference>
<accession>A0A6J6L3V9</accession>
<dbReference type="InterPro" id="IPR013005">
    <property type="entry name" value="Ribosomal_uL4-like"/>
</dbReference>
<evidence type="ECO:0000256" key="1">
    <source>
        <dbReference type="ARBA" id="ARBA00010528"/>
    </source>
</evidence>
<keyword evidence="3" id="KW-0687">Ribonucleoprotein</keyword>
<organism evidence="5">
    <name type="scientific">freshwater metagenome</name>
    <dbReference type="NCBI Taxonomy" id="449393"/>
    <lineage>
        <taxon>unclassified sequences</taxon>
        <taxon>metagenomes</taxon>
        <taxon>ecological metagenomes</taxon>
    </lineage>
</organism>
<name>A0A6J6L3V9_9ZZZZ</name>